<keyword evidence="5 7" id="KW-0694">RNA-binding</keyword>
<evidence type="ECO:0000256" key="8">
    <source>
        <dbReference type="RuleBase" id="RU362106"/>
    </source>
</evidence>
<accession>A0A4S4LSR4</accession>
<evidence type="ECO:0000256" key="3">
    <source>
        <dbReference type="ARBA" id="ARBA00022679"/>
    </source>
</evidence>
<proteinExistence type="inferred from homology"/>
<dbReference type="Gene3D" id="3.40.50.150">
    <property type="entry name" value="Vaccinia Virus protein VP39"/>
    <property type="match status" value="1"/>
</dbReference>
<evidence type="ECO:0000313" key="10">
    <source>
        <dbReference type="EMBL" id="THH15037.1"/>
    </source>
</evidence>
<keyword evidence="4 7" id="KW-0949">S-adenosyl-L-methionine</keyword>
<evidence type="ECO:0000256" key="9">
    <source>
        <dbReference type="SAM" id="MobiDB-lite"/>
    </source>
</evidence>
<feature type="binding site" evidence="7">
    <location>
        <position position="161"/>
    </location>
    <ligand>
        <name>S-adenosyl-L-methionine</name>
        <dbReference type="ChEBI" id="CHEBI:59789"/>
    </ligand>
</feature>
<sequence length="492" mass="55916">MFRLRTSPTLQRLCYRSALPLCYPTSSRFNGTSASSQAVQTDISAAPKKRGRPRKPEGVVTVEPRPRRTKGLTIKAEREREKAKRQQENEKQAARLEEERVRKEQQRSAFDESIAAINNSSLVVEPSDDYARFPALPRMNEWRTYFPPAPVVVRDRVSIKNPLSSEAVAKSFIRNKLTKSRQPKVIIEAFPGPGSLSRALLTLPPTEVGKLIILEDYEPYLDFLRPLELADPRVKVIPLSGFSWSTYSTLDEMGLFEDMETVPWDGPIHPSLHFITHLPHNGAGEQFVAQLLRCIPEKSWLFKYGRIPMSFLLGDWVWRRISASPTDRERCKLSVIAEVAANCSLSLSSNSLLPYNDHFHPTRVNSGAHDRRPENRRLGHPLVGVNMVPLKEQLIDKGKLGQWDYVLRRLFVLKSTPLKNAMSSLAPGAESLFKRLTDPNLPPEQRVDIKKQVRSLTARDWALITNAFIEWPFAPENLTIDSFHGADDRRSI</sequence>
<evidence type="ECO:0000256" key="5">
    <source>
        <dbReference type="ARBA" id="ARBA00022884"/>
    </source>
</evidence>
<dbReference type="SUPFAM" id="SSF53335">
    <property type="entry name" value="S-adenosyl-L-methionine-dependent methyltransferases"/>
    <property type="match status" value="1"/>
</dbReference>
<dbReference type="GO" id="GO:0005759">
    <property type="term" value="C:mitochondrial matrix"/>
    <property type="evidence" value="ECO:0007669"/>
    <property type="project" value="TreeGrafter"/>
</dbReference>
<dbReference type="GO" id="GO:0034246">
    <property type="term" value="F:mitochondrial transcription factor activity"/>
    <property type="evidence" value="ECO:0007669"/>
    <property type="project" value="TreeGrafter"/>
</dbReference>
<protein>
    <recommendedName>
        <fullName evidence="8">rRNA adenine N(6)-methyltransferase</fullName>
        <ecNumber evidence="8">2.1.1.-</ecNumber>
    </recommendedName>
</protein>
<dbReference type="AlphaFoldDB" id="A0A4S4LSR4"/>
<gene>
    <name evidence="10" type="ORF">EW146_g5377</name>
</gene>
<dbReference type="PROSITE" id="PS51689">
    <property type="entry name" value="SAM_RNA_A_N6_MT"/>
    <property type="match status" value="1"/>
</dbReference>
<dbReference type="Gene3D" id="1.10.8.100">
    <property type="entry name" value="Ribosomal RNA adenine dimethylase-like, domain 2"/>
    <property type="match status" value="1"/>
</dbReference>
<dbReference type="PANTHER" id="PTHR11727:SF17">
    <property type="entry name" value="DIMETHYLADENOSINE TRANSFERASE 1, MITOCHONDRIAL"/>
    <property type="match status" value="1"/>
</dbReference>
<evidence type="ECO:0000256" key="7">
    <source>
        <dbReference type="PROSITE-ProRule" id="PRU01026"/>
    </source>
</evidence>
<evidence type="ECO:0000256" key="4">
    <source>
        <dbReference type="ARBA" id="ARBA00022691"/>
    </source>
</evidence>
<keyword evidence="2 7" id="KW-0489">Methyltransferase</keyword>
<feature type="binding site" evidence="7">
    <location>
        <position position="163"/>
    </location>
    <ligand>
        <name>S-adenosyl-L-methionine</name>
        <dbReference type="ChEBI" id="CHEBI:59789"/>
    </ligand>
</feature>
<evidence type="ECO:0000313" key="11">
    <source>
        <dbReference type="Proteomes" id="UP000310158"/>
    </source>
</evidence>
<comment type="function">
    <text evidence="6">Mitochondrial transcription factor that confers selective promoter recognition on the core subunit of the yeast mitochondrial RNA polymerase. Interacts with DNA in a non-specific manner.</text>
</comment>
<reference evidence="10 11" key="1">
    <citation type="submission" date="2019-02" db="EMBL/GenBank/DDBJ databases">
        <title>Genome sequencing of the rare red list fungi Bondarzewia mesenterica.</title>
        <authorList>
            <person name="Buettner E."/>
            <person name="Kellner H."/>
        </authorList>
    </citation>
    <scope>NUCLEOTIDE SEQUENCE [LARGE SCALE GENOMIC DNA]</scope>
    <source>
        <strain evidence="10 11">DSM 108281</strain>
    </source>
</reference>
<dbReference type="InterPro" id="IPR001737">
    <property type="entry name" value="KsgA/Erm"/>
</dbReference>
<dbReference type="InterPro" id="IPR023165">
    <property type="entry name" value="rRNA_Ade_diMease-like_C"/>
</dbReference>
<dbReference type="GO" id="GO:0006391">
    <property type="term" value="P:transcription initiation at mitochondrial promoter"/>
    <property type="evidence" value="ECO:0007669"/>
    <property type="project" value="TreeGrafter"/>
</dbReference>
<dbReference type="OrthoDB" id="16079at2759"/>
<feature type="region of interest" description="Disordered" evidence="9">
    <location>
        <begin position="29"/>
        <end position="101"/>
    </location>
</feature>
<dbReference type="Pfam" id="PF00398">
    <property type="entry name" value="RrnaAD"/>
    <property type="match status" value="1"/>
</dbReference>
<comment type="caution">
    <text evidence="10">The sequence shown here is derived from an EMBL/GenBank/DDBJ whole genome shotgun (WGS) entry which is preliminary data.</text>
</comment>
<keyword evidence="11" id="KW-1185">Reference proteome</keyword>
<organism evidence="10 11">
    <name type="scientific">Bondarzewia mesenterica</name>
    <dbReference type="NCBI Taxonomy" id="1095465"/>
    <lineage>
        <taxon>Eukaryota</taxon>
        <taxon>Fungi</taxon>
        <taxon>Dikarya</taxon>
        <taxon>Basidiomycota</taxon>
        <taxon>Agaricomycotina</taxon>
        <taxon>Agaricomycetes</taxon>
        <taxon>Russulales</taxon>
        <taxon>Bondarzewiaceae</taxon>
        <taxon>Bondarzewia</taxon>
    </lineage>
</organism>
<dbReference type="PANTHER" id="PTHR11727">
    <property type="entry name" value="DIMETHYLADENOSINE TRANSFERASE"/>
    <property type="match status" value="1"/>
</dbReference>
<comment type="caution">
    <text evidence="7">Lacks conserved residue(s) required for the propagation of feature annotation.</text>
</comment>
<comment type="similarity">
    <text evidence="7 8">Belongs to the class I-like SAM-binding methyltransferase superfamily. rRNA adenine N(6)-methyltransferase family.</text>
</comment>
<dbReference type="EC" id="2.1.1.-" evidence="8"/>
<feature type="binding site" evidence="7">
    <location>
        <position position="215"/>
    </location>
    <ligand>
        <name>S-adenosyl-L-methionine</name>
        <dbReference type="ChEBI" id="CHEBI:59789"/>
    </ligand>
</feature>
<evidence type="ECO:0000256" key="1">
    <source>
        <dbReference type="ARBA" id="ARBA00004173"/>
    </source>
</evidence>
<dbReference type="InterPro" id="IPR029063">
    <property type="entry name" value="SAM-dependent_MTases_sf"/>
</dbReference>
<keyword evidence="8" id="KW-0698">rRNA processing</keyword>
<name>A0A4S4LSR4_9AGAM</name>
<dbReference type="EMBL" id="SGPL01000233">
    <property type="protein sequence ID" value="THH15037.1"/>
    <property type="molecule type" value="Genomic_DNA"/>
</dbReference>
<evidence type="ECO:0000256" key="6">
    <source>
        <dbReference type="ARBA" id="ARBA00024915"/>
    </source>
</evidence>
<dbReference type="GO" id="GO:0003723">
    <property type="term" value="F:RNA binding"/>
    <property type="evidence" value="ECO:0007669"/>
    <property type="project" value="UniProtKB-UniRule"/>
</dbReference>
<dbReference type="GO" id="GO:0000179">
    <property type="term" value="F:rRNA (adenine-N6,N6-)-dimethyltransferase activity"/>
    <property type="evidence" value="ECO:0007669"/>
    <property type="project" value="UniProtKB-UniRule"/>
</dbReference>
<dbReference type="Proteomes" id="UP000310158">
    <property type="component" value="Unassembled WGS sequence"/>
</dbReference>
<feature type="compositionally biased region" description="Polar residues" evidence="9">
    <location>
        <begin position="29"/>
        <end position="43"/>
    </location>
</feature>
<feature type="compositionally biased region" description="Basic and acidic residues" evidence="9">
    <location>
        <begin position="75"/>
        <end position="101"/>
    </location>
</feature>
<evidence type="ECO:0000256" key="2">
    <source>
        <dbReference type="ARBA" id="ARBA00022603"/>
    </source>
</evidence>
<comment type="subcellular location">
    <subcellularLocation>
        <location evidence="1">Mitochondrion</location>
    </subcellularLocation>
</comment>
<keyword evidence="3 7" id="KW-0808">Transferase</keyword>